<proteinExistence type="predicted"/>
<dbReference type="RefSeq" id="WP_129608807.1">
    <property type="nucleotide sequence ID" value="NZ_UWOC01000135.1"/>
</dbReference>
<keyword evidence="1" id="KW-0732">Signal</keyword>
<dbReference type="AlphaFoldDB" id="A0A3S4BW06"/>
<evidence type="ECO:0000256" key="1">
    <source>
        <dbReference type="SAM" id="SignalP"/>
    </source>
</evidence>
<feature type="signal peptide" evidence="1">
    <location>
        <begin position="1"/>
        <end position="28"/>
    </location>
</feature>
<name>A0A3S4BW06_9BRAD</name>
<sequence length="103" mass="10362">MSTRFRSTTARAALVAAVTLATVTGAFAAPRGAGAHHHARDAARHDHAGYGAYAASPAPVFGGGVYAPTGPGLYAPAMPYGVSPYASSDSDRLDPAKGHIQGN</sequence>
<evidence type="ECO:0000313" key="2">
    <source>
        <dbReference type="EMBL" id="VCU08776.1"/>
    </source>
</evidence>
<organism evidence="2 3">
    <name type="scientific">Rhodoplanes serenus</name>
    <dbReference type="NCBI Taxonomy" id="200615"/>
    <lineage>
        <taxon>Bacteria</taxon>
        <taxon>Pseudomonadati</taxon>
        <taxon>Pseudomonadota</taxon>
        <taxon>Alphaproteobacteria</taxon>
        <taxon>Hyphomicrobiales</taxon>
        <taxon>Nitrobacteraceae</taxon>
        <taxon>Rhodoplanes</taxon>
    </lineage>
</organism>
<evidence type="ECO:0000313" key="3">
    <source>
        <dbReference type="Proteomes" id="UP000289200"/>
    </source>
</evidence>
<accession>A0A3S4BW06</accession>
<reference evidence="3" key="1">
    <citation type="submission" date="2018-10" db="EMBL/GenBank/DDBJ databases">
        <authorList>
            <person name="Peiro R."/>
            <person name="Begona"/>
            <person name="Cbmso G."/>
            <person name="Lopez M."/>
            <person name="Gonzalez S."/>
            <person name="Sacristan E."/>
            <person name="Castillo E."/>
        </authorList>
    </citation>
    <scope>NUCLEOTIDE SEQUENCE [LARGE SCALE GENOMIC DNA]</scope>
</reference>
<keyword evidence="3" id="KW-1185">Reference proteome</keyword>
<comment type="caution">
    <text evidence="2">The sequence shown here is derived from an EMBL/GenBank/DDBJ whole genome shotgun (WGS) entry which is preliminary data.</text>
</comment>
<dbReference type="EMBL" id="UWOC01000135">
    <property type="protein sequence ID" value="VCU08776.1"/>
    <property type="molecule type" value="Genomic_DNA"/>
</dbReference>
<gene>
    <name evidence="2" type="ORF">RHODGE_RHODGE_01938</name>
</gene>
<dbReference type="Proteomes" id="UP000289200">
    <property type="component" value="Unassembled WGS sequence"/>
</dbReference>
<protein>
    <submittedName>
        <fullName evidence="2">Uncharacterized protein</fullName>
    </submittedName>
</protein>
<feature type="chain" id="PRO_5018773151" evidence="1">
    <location>
        <begin position="29"/>
        <end position="103"/>
    </location>
</feature>